<dbReference type="RefSeq" id="WP_190921011.1">
    <property type="nucleotide sequence ID" value="NZ_JACXIZ010000047.1"/>
</dbReference>
<feature type="chain" id="PRO_5037758779" evidence="2">
    <location>
        <begin position="26"/>
        <end position="231"/>
    </location>
</feature>
<proteinExistence type="predicted"/>
<evidence type="ECO:0000313" key="5">
    <source>
        <dbReference type="Proteomes" id="UP000621560"/>
    </source>
</evidence>
<dbReference type="InterPro" id="IPR002508">
    <property type="entry name" value="MurNAc-LAA_cat"/>
</dbReference>
<dbReference type="PANTHER" id="PTHR30404">
    <property type="entry name" value="N-ACETYLMURAMOYL-L-ALANINE AMIDASE"/>
    <property type="match status" value="1"/>
</dbReference>
<feature type="domain" description="MurNAc-LAA" evidence="3">
    <location>
        <begin position="122"/>
        <end position="223"/>
    </location>
</feature>
<dbReference type="Gene3D" id="3.40.630.40">
    <property type="entry name" value="Zn-dependent exopeptidases"/>
    <property type="match status" value="1"/>
</dbReference>
<dbReference type="EMBL" id="JACXIZ010000047">
    <property type="protein sequence ID" value="MBD2847908.1"/>
    <property type="molecule type" value="Genomic_DNA"/>
</dbReference>
<reference evidence="4" key="1">
    <citation type="submission" date="2020-09" db="EMBL/GenBank/DDBJ databases">
        <title>A novel bacterium of genus Paenibacillus, isolated from South China Sea.</title>
        <authorList>
            <person name="Huang H."/>
            <person name="Mo K."/>
            <person name="Hu Y."/>
        </authorList>
    </citation>
    <scope>NUCLEOTIDE SEQUENCE</scope>
    <source>
        <strain evidence="4">IB182496</strain>
    </source>
</reference>
<accession>A0A927GTR9</accession>
<keyword evidence="2" id="KW-0732">Signal</keyword>
<dbReference type="SMART" id="SM00646">
    <property type="entry name" value="Ami_3"/>
    <property type="match status" value="1"/>
</dbReference>
<dbReference type="GO" id="GO:0009253">
    <property type="term" value="P:peptidoglycan catabolic process"/>
    <property type="evidence" value="ECO:0007669"/>
    <property type="project" value="InterPro"/>
</dbReference>
<keyword evidence="5" id="KW-1185">Reference proteome</keyword>
<evidence type="ECO:0000256" key="1">
    <source>
        <dbReference type="ARBA" id="ARBA00022801"/>
    </source>
</evidence>
<keyword evidence="1" id="KW-0378">Hydrolase</keyword>
<dbReference type="SUPFAM" id="SSF53187">
    <property type="entry name" value="Zn-dependent exopeptidases"/>
    <property type="match status" value="1"/>
</dbReference>
<dbReference type="AlphaFoldDB" id="A0A927GTR9"/>
<gene>
    <name evidence="4" type="ORF">IDH44_22160</name>
</gene>
<dbReference type="Proteomes" id="UP000621560">
    <property type="component" value="Unassembled WGS sequence"/>
</dbReference>
<name>A0A927GTR9_9BACL</name>
<dbReference type="GO" id="GO:0030288">
    <property type="term" value="C:outer membrane-bounded periplasmic space"/>
    <property type="evidence" value="ECO:0007669"/>
    <property type="project" value="TreeGrafter"/>
</dbReference>
<dbReference type="Pfam" id="PF01520">
    <property type="entry name" value="Amidase_3"/>
    <property type="match status" value="1"/>
</dbReference>
<dbReference type="PANTHER" id="PTHR30404:SF0">
    <property type="entry name" value="N-ACETYLMURAMOYL-L-ALANINE AMIDASE AMIC"/>
    <property type="match status" value="1"/>
</dbReference>
<comment type="caution">
    <text evidence="4">The sequence shown here is derived from an EMBL/GenBank/DDBJ whole genome shotgun (WGS) entry which is preliminary data.</text>
</comment>
<evidence type="ECO:0000259" key="3">
    <source>
        <dbReference type="SMART" id="SM00646"/>
    </source>
</evidence>
<dbReference type="CDD" id="cd02696">
    <property type="entry name" value="MurNAc-LAA"/>
    <property type="match status" value="1"/>
</dbReference>
<evidence type="ECO:0000313" key="4">
    <source>
        <dbReference type="EMBL" id="MBD2847908.1"/>
    </source>
</evidence>
<sequence>MRLVRLLGCFLFIACLLTDRSSARAARTEPEYHRALPEAEILIDVGHGGIDGGTFAGATLEKDINLAVAGKLYLLLRAHGLTAIMNRTGDYALSDENRWHASRSRHNRDLVQRGQLPRELRTKLLVSLHVNWARNARTRGPLILHQDQGESYLLASFLQDALNAQQRTDRLPRIGKPFYLLRRVEQPAVIIEMGFISNVNDRQMLTTPVGQTKIAQAIAAGLRQYLTLAGN</sequence>
<protein>
    <submittedName>
        <fullName evidence="4">N-acetylmuramoyl-L-alanine amidase</fullName>
    </submittedName>
</protein>
<feature type="signal peptide" evidence="2">
    <location>
        <begin position="1"/>
        <end position="25"/>
    </location>
</feature>
<dbReference type="InterPro" id="IPR050695">
    <property type="entry name" value="N-acetylmuramoyl_amidase_3"/>
</dbReference>
<organism evidence="4 5">
    <name type="scientific">Paenibacillus sabuli</name>
    <dbReference type="NCBI Taxonomy" id="2772509"/>
    <lineage>
        <taxon>Bacteria</taxon>
        <taxon>Bacillati</taxon>
        <taxon>Bacillota</taxon>
        <taxon>Bacilli</taxon>
        <taxon>Bacillales</taxon>
        <taxon>Paenibacillaceae</taxon>
        <taxon>Paenibacillus</taxon>
    </lineage>
</organism>
<dbReference type="GO" id="GO:0008745">
    <property type="term" value="F:N-acetylmuramoyl-L-alanine amidase activity"/>
    <property type="evidence" value="ECO:0007669"/>
    <property type="project" value="InterPro"/>
</dbReference>
<evidence type="ECO:0000256" key="2">
    <source>
        <dbReference type="SAM" id="SignalP"/>
    </source>
</evidence>